<dbReference type="InterPro" id="IPR020806">
    <property type="entry name" value="PKS_PP-bd"/>
</dbReference>
<dbReference type="InterPro" id="IPR036736">
    <property type="entry name" value="ACP-like_sf"/>
</dbReference>
<dbReference type="Proteomes" id="UP000564836">
    <property type="component" value="Chromosome"/>
</dbReference>
<dbReference type="InterPro" id="IPR009081">
    <property type="entry name" value="PP-bd_ACP"/>
</dbReference>
<dbReference type="InterPro" id="IPR000873">
    <property type="entry name" value="AMP-dep_synth/lig_dom"/>
</dbReference>
<proteinExistence type="inferred from homology"/>
<evidence type="ECO:0000259" key="5">
    <source>
        <dbReference type="PROSITE" id="PS50075"/>
    </source>
</evidence>
<dbReference type="GO" id="GO:0016877">
    <property type="term" value="F:ligase activity, forming carbon-sulfur bonds"/>
    <property type="evidence" value="ECO:0007669"/>
    <property type="project" value="UniProtKB-ARBA"/>
</dbReference>
<dbReference type="InterPro" id="IPR050237">
    <property type="entry name" value="ATP-dep_AMP-bd_enzyme"/>
</dbReference>
<dbReference type="PROSITE" id="PS50075">
    <property type="entry name" value="CARRIER"/>
    <property type="match status" value="1"/>
</dbReference>
<dbReference type="GO" id="GO:0043041">
    <property type="term" value="P:amino acid activation for nonribosomal peptide biosynthetic process"/>
    <property type="evidence" value="ECO:0007669"/>
    <property type="project" value="UniProtKB-ARBA"/>
</dbReference>
<dbReference type="InterPro" id="IPR029058">
    <property type="entry name" value="AB_hydrolase_fold"/>
</dbReference>
<dbReference type="SMART" id="SM00824">
    <property type="entry name" value="PKS_TE"/>
    <property type="match status" value="1"/>
</dbReference>
<dbReference type="PROSITE" id="PS00455">
    <property type="entry name" value="AMP_BINDING"/>
    <property type="match status" value="1"/>
</dbReference>
<evidence type="ECO:0000256" key="3">
    <source>
        <dbReference type="ARBA" id="ARBA00022450"/>
    </source>
</evidence>
<dbReference type="InterPro" id="IPR020845">
    <property type="entry name" value="AMP-binding_CS"/>
</dbReference>
<dbReference type="Pfam" id="PF13193">
    <property type="entry name" value="AMP-binding_C"/>
    <property type="match status" value="1"/>
</dbReference>
<dbReference type="FunFam" id="3.40.50.980:FF:000001">
    <property type="entry name" value="Non-ribosomal peptide synthetase"/>
    <property type="match status" value="1"/>
</dbReference>
<comment type="cofactor">
    <cofactor evidence="1">
        <name>pantetheine 4'-phosphate</name>
        <dbReference type="ChEBI" id="CHEBI:47942"/>
    </cofactor>
</comment>
<feature type="domain" description="Carrier" evidence="5">
    <location>
        <begin position="794"/>
        <end position="868"/>
    </location>
</feature>
<dbReference type="NCBIfam" id="TIGR01733">
    <property type="entry name" value="AA-adenyl-dom"/>
    <property type="match status" value="1"/>
</dbReference>
<dbReference type="CDD" id="cd17651">
    <property type="entry name" value="A_NRPS_VisG_like"/>
    <property type="match status" value="1"/>
</dbReference>
<accession>A0A9X9YNG9</accession>
<dbReference type="Gene3D" id="3.30.300.30">
    <property type="match status" value="1"/>
</dbReference>
<keyword evidence="4" id="KW-0597">Phosphoprotein</keyword>
<dbReference type="GO" id="GO:0044550">
    <property type="term" value="P:secondary metabolite biosynthetic process"/>
    <property type="evidence" value="ECO:0007669"/>
    <property type="project" value="UniProtKB-ARBA"/>
</dbReference>
<dbReference type="Gene3D" id="3.40.50.980">
    <property type="match status" value="2"/>
</dbReference>
<dbReference type="RefSeq" id="WP_224516898.1">
    <property type="nucleotide sequence ID" value="NZ_CP088280.1"/>
</dbReference>
<dbReference type="InterPro" id="IPR010071">
    <property type="entry name" value="AA_adenyl_dom"/>
</dbReference>
<organism evidence="6 7">
    <name type="scientific">Bradyrhizobium barranii subsp. barranii</name>
    <dbReference type="NCBI Taxonomy" id="2823807"/>
    <lineage>
        <taxon>Bacteria</taxon>
        <taxon>Pseudomonadati</taxon>
        <taxon>Pseudomonadota</taxon>
        <taxon>Alphaproteobacteria</taxon>
        <taxon>Hyphomicrobiales</taxon>
        <taxon>Nitrobacteraceae</taxon>
        <taxon>Bradyrhizobium</taxon>
        <taxon>Bradyrhizobium barranii</taxon>
    </lineage>
</organism>
<dbReference type="FunFam" id="2.30.38.10:FF:000001">
    <property type="entry name" value="Non-ribosomal peptide synthetase PvdI"/>
    <property type="match status" value="1"/>
</dbReference>
<dbReference type="Gene3D" id="3.40.50.1820">
    <property type="entry name" value="alpha/beta hydrolase"/>
    <property type="match status" value="1"/>
</dbReference>
<dbReference type="Pfam" id="PF00975">
    <property type="entry name" value="Thioesterase"/>
    <property type="match status" value="1"/>
</dbReference>
<dbReference type="Gene3D" id="3.30.559.30">
    <property type="entry name" value="Nonribosomal peptide synthetase, condensation domain"/>
    <property type="match status" value="1"/>
</dbReference>
<dbReference type="InterPro" id="IPR025110">
    <property type="entry name" value="AMP-bd_C"/>
</dbReference>
<dbReference type="FunFam" id="1.10.1200.10:FF:000005">
    <property type="entry name" value="Nonribosomal peptide synthetase 1"/>
    <property type="match status" value="1"/>
</dbReference>
<dbReference type="Pfam" id="PF00501">
    <property type="entry name" value="AMP-binding"/>
    <property type="match status" value="1"/>
</dbReference>
<gene>
    <name evidence="6" type="ORF">G6321_00043405</name>
</gene>
<dbReference type="FunFam" id="3.30.300.30:FF:000010">
    <property type="entry name" value="Enterobactin synthetase component F"/>
    <property type="match status" value="1"/>
</dbReference>
<dbReference type="InterPro" id="IPR045851">
    <property type="entry name" value="AMP-bd_C_sf"/>
</dbReference>
<name>A0A9X9YNG9_9BRAD</name>
<reference evidence="6 7" key="1">
    <citation type="journal article" date="2017" name="Syst. Appl. Microbiol.">
        <title>Soybeans inoculated with root zone soils of Canadian native legumes harbour diverse and novel Bradyrhizobium spp. that possess agricultural potential.</title>
        <authorList>
            <person name="Bromfield E.S.P."/>
            <person name="Cloutier S."/>
            <person name="Tambong J.T."/>
            <person name="Tran Thi T.V."/>
        </authorList>
    </citation>
    <scope>NUCLEOTIDE SEQUENCE [LARGE SCALE GENOMIC DNA]</scope>
    <source>
        <strain evidence="6 7">323S2</strain>
    </source>
</reference>
<dbReference type="SUPFAM" id="SSF52777">
    <property type="entry name" value="CoA-dependent acyltransferases"/>
    <property type="match status" value="1"/>
</dbReference>
<evidence type="ECO:0000256" key="1">
    <source>
        <dbReference type="ARBA" id="ARBA00001957"/>
    </source>
</evidence>
<dbReference type="SUPFAM" id="SSF56801">
    <property type="entry name" value="Acetyl-CoA synthetase-like"/>
    <property type="match status" value="1"/>
</dbReference>
<sequence>MSDDQVQSISAADELRARGEEFWRRRLEQFSRLHPPFVSSSVAAAPSRWQSSSWFSPSGLAISPQDRSEYLVAAWLIYLARITGQQEFQLGWKPAWDRLQTGSKLVMASVAPMDVRIELAHDFEEVRKTVAAEVAQLRAHASFARDLIARCPTLRGVVALRARQPWPIGIAITTESCHAADALTTNHKAGHALCGDLLTFEVCALDGSFRWHFDAARLAPKQIDRMTQHLQTLLRGVMADAGQPVGRIDILAADERTYLLEDLNRTAAPYPFELCIHELFEAQVQKAPEAVAVVYEKERLSYGELNARANRLAHHLIELGVKPDQPVAICLERSLAMVVGLLAILKAGGAYLPLDPAYPPARLRQIVGDAEPKLLLCDVAGRTALGAEAVADVTVVDLETATPTWGERPPSNPDPGALGLSSRHLAYVIYTSGSTGIPKGVEMSHGALVNSLAGIGTSKLRTLQFATLNFDVSCQELFICWKDGGVLVLVREETRRHFSDLLEFIEREAIERLFLPFVALNHFAEVWSAQRVQLPSLRELYTAGERLQATPLLRTFFEAHPNARLINQYGSTEISVISEHHLAADPSCWPQMPHVGRPIVNTRVYLLDGHGAPVPFGAVGELYIGGAGVARGYLNRPELTAERFIASPFVEGDRLYRTGDLARYLPDGNLEFLGRNDDQVKIRGYRIEPGEIVARLCEHAWVREAVVLARQNGGGHKHLIAYVVCAPEAGSDEGGGGALAGALRAHLSARLPDYMVPSAFVRLAALPLTVNGKLDRNALPAPSDQAYALAAYQLPQGEVETALAQIWAELLGVERIGRNDHFFELGGYSLLAVQMLGRASNLGLSFSATDLFRAPVLKELASQICLQVQPSNSAVISVRPNGSQPPLFFVPSGFGDCSYVLGLAAEMDADCSVYALPWPPFDDVRPPTFEAMAAEVIVAIKQIQPRGPYRFAGYSSGAILAYAIAERLLSSDEVVSFMAFIDVSLPGASSNASLKNLAREFVLDRCGTLRDEYREVLERDTEQCSISELLEKAQQTGALAPDHDLHSDVSMYQRAAAFQRALQSYRIPSLPIEIYQFYASEPLSRWVPPDKQSGRDANLPKLGSDLVVDAGAIHAVPVPGNHATMVSNPENRQVLAHTISTALIGTLE</sequence>
<dbReference type="SUPFAM" id="SSF47336">
    <property type="entry name" value="ACP-like"/>
    <property type="match status" value="1"/>
</dbReference>
<dbReference type="Gene3D" id="1.10.1200.10">
    <property type="entry name" value="ACP-like"/>
    <property type="match status" value="1"/>
</dbReference>
<dbReference type="Gene3D" id="2.30.38.10">
    <property type="entry name" value="Luciferase, Domain 3"/>
    <property type="match status" value="1"/>
</dbReference>
<dbReference type="PANTHER" id="PTHR43767">
    <property type="entry name" value="LONG-CHAIN-FATTY-ACID--COA LIGASE"/>
    <property type="match status" value="1"/>
</dbReference>
<dbReference type="AlphaFoldDB" id="A0A9X9YNG9"/>
<dbReference type="SUPFAM" id="SSF53474">
    <property type="entry name" value="alpha/beta-Hydrolases"/>
    <property type="match status" value="1"/>
</dbReference>
<evidence type="ECO:0000313" key="6">
    <source>
        <dbReference type="EMBL" id="UGX92474.1"/>
    </source>
</evidence>
<protein>
    <submittedName>
        <fullName evidence="6">Amino acid adenylation domain-containing protein</fullName>
    </submittedName>
</protein>
<dbReference type="InterPro" id="IPR001031">
    <property type="entry name" value="Thioesterase"/>
</dbReference>
<dbReference type="EMBL" id="CP088280">
    <property type="protein sequence ID" value="UGX92474.1"/>
    <property type="molecule type" value="Genomic_DNA"/>
</dbReference>
<evidence type="ECO:0000256" key="2">
    <source>
        <dbReference type="ARBA" id="ARBA00006432"/>
    </source>
</evidence>
<reference evidence="6 7" key="2">
    <citation type="journal article" date="2022" name="Int. J. Syst. Evol. Microbiol.">
        <title>Strains of Bradyrhizobium barranii sp. nov. associated with legumes native to Canada are symbionts of soybeans and belong to different subspecies (subsp. barranii subsp. nov. and subsp. apii subsp. nov.) and symbiovars (sv. glycinearum and sv. septentrionale).</title>
        <authorList>
            <person name="Bromfield E.S.P."/>
            <person name="Cloutier S."/>
            <person name="Wasai-Hara S."/>
            <person name="Minamisawa K."/>
        </authorList>
    </citation>
    <scope>NUCLEOTIDE SEQUENCE [LARGE SCALE GENOMIC DNA]</scope>
    <source>
        <strain evidence="6 7">323S2</strain>
    </source>
</reference>
<dbReference type="InterPro" id="IPR020802">
    <property type="entry name" value="TesA-like"/>
</dbReference>
<comment type="similarity">
    <text evidence="2">Belongs to the ATP-dependent AMP-binding enzyme family.</text>
</comment>
<dbReference type="FunFam" id="3.40.50.12780:FF:000012">
    <property type="entry name" value="Non-ribosomal peptide synthetase"/>
    <property type="match status" value="1"/>
</dbReference>
<dbReference type="GO" id="GO:0031177">
    <property type="term" value="F:phosphopantetheine binding"/>
    <property type="evidence" value="ECO:0007669"/>
    <property type="project" value="InterPro"/>
</dbReference>
<dbReference type="Pfam" id="PF00550">
    <property type="entry name" value="PP-binding"/>
    <property type="match status" value="1"/>
</dbReference>
<dbReference type="PANTHER" id="PTHR43767:SF10">
    <property type="entry name" value="SURFACTIN SYNTHASE SUBUNIT 1"/>
    <property type="match status" value="1"/>
</dbReference>
<evidence type="ECO:0000256" key="4">
    <source>
        <dbReference type="ARBA" id="ARBA00022553"/>
    </source>
</evidence>
<keyword evidence="3" id="KW-0596">Phosphopantetheine</keyword>
<evidence type="ECO:0000313" key="7">
    <source>
        <dbReference type="Proteomes" id="UP000564836"/>
    </source>
</evidence>
<dbReference type="SMART" id="SM00823">
    <property type="entry name" value="PKS_PP"/>
    <property type="match status" value="1"/>
</dbReference>